<keyword evidence="7" id="KW-1185">Reference proteome</keyword>
<keyword evidence="4 5" id="KW-0472">Membrane</keyword>
<comment type="caution">
    <text evidence="6">The sequence shown here is derived from an EMBL/GenBank/DDBJ whole genome shotgun (WGS) entry which is preliminary data.</text>
</comment>
<evidence type="ECO:0008006" key="8">
    <source>
        <dbReference type="Google" id="ProtNLM"/>
    </source>
</evidence>
<dbReference type="GO" id="GO:0005886">
    <property type="term" value="C:plasma membrane"/>
    <property type="evidence" value="ECO:0007669"/>
    <property type="project" value="TreeGrafter"/>
</dbReference>
<evidence type="ECO:0000256" key="5">
    <source>
        <dbReference type="SAM" id="Phobius"/>
    </source>
</evidence>
<feature type="transmembrane region" description="Helical" evidence="5">
    <location>
        <begin position="14"/>
        <end position="35"/>
    </location>
</feature>
<dbReference type="AlphaFoldDB" id="A0A917F4Q2"/>
<keyword evidence="1" id="KW-1003">Cell membrane</keyword>
<dbReference type="EMBL" id="BMKQ01000001">
    <property type="protein sequence ID" value="GGF46406.1"/>
    <property type="molecule type" value="Genomic_DNA"/>
</dbReference>
<feature type="transmembrane region" description="Helical" evidence="5">
    <location>
        <begin position="42"/>
        <end position="59"/>
    </location>
</feature>
<evidence type="ECO:0000256" key="1">
    <source>
        <dbReference type="ARBA" id="ARBA00022475"/>
    </source>
</evidence>
<dbReference type="InterPro" id="IPR003844">
    <property type="entry name" value="UPF0060"/>
</dbReference>
<reference evidence="6" key="2">
    <citation type="submission" date="2020-09" db="EMBL/GenBank/DDBJ databases">
        <authorList>
            <person name="Sun Q."/>
            <person name="Zhou Y."/>
        </authorList>
    </citation>
    <scope>NUCLEOTIDE SEQUENCE</scope>
    <source>
        <strain evidence="6">CGMCC 1.16067</strain>
    </source>
</reference>
<keyword evidence="2 5" id="KW-0812">Transmembrane</keyword>
<evidence type="ECO:0000256" key="2">
    <source>
        <dbReference type="ARBA" id="ARBA00022692"/>
    </source>
</evidence>
<accession>A0A917F4Q2</accession>
<organism evidence="6 7">
    <name type="scientific">Marmoricola endophyticus</name>
    <dbReference type="NCBI Taxonomy" id="2040280"/>
    <lineage>
        <taxon>Bacteria</taxon>
        <taxon>Bacillati</taxon>
        <taxon>Actinomycetota</taxon>
        <taxon>Actinomycetes</taxon>
        <taxon>Propionibacteriales</taxon>
        <taxon>Nocardioidaceae</taxon>
        <taxon>Marmoricola</taxon>
    </lineage>
</organism>
<evidence type="ECO:0000313" key="6">
    <source>
        <dbReference type="EMBL" id="GGF46406.1"/>
    </source>
</evidence>
<protein>
    <recommendedName>
        <fullName evidence="8">YnfA family protein</fullName>
    </recommendedName>
</protein>
<evidence type="ECO:0000313" key="7">
    <source>
        <dbReference type="Proteomes" id="UP000649179"/>
    </source>
</evidence>
<dbReference type="PANTHER" id="PTHR36116:SF1">
    <property type="entry name" value="UPF0060 MEMBRANE PROTEIN YNFA"/>
    <property type="match status" value="1"/>
</dbReference>
<dbReference type="InterPro" id="IPR037185">
    <property type="entry name" value="EmrE-like"/>
</dbReference>
<dbReference type="Pfam" id="PF02694">
    <property type="entry name" value="UPF0060"/>
    <property type="match status" value="1"/>
</dbReference>
<reference evidence="6" key="1">
    <citation type="journal article" date="2014" name="Int. J. Syst. Evol. Microbiol.">
        <title>Complete genome sequence of Corynebacterium casei LMG S-19264T (=DSM 44701T), isolated from a smear-ripened cheese.</title>
        <authorList>
            <consortium name="US DOE Joint Genome Institute (JGI-PGF)"/>
            <person name="Walter F."/>
            <person name="Albersmeier A."/>
            <person name="Kalinowski J."/>
            <person name="Ruckert C."/>
        </authorList>
    </citation>
    <scope>NUCLEOTIDE SEQUENCE</scope>
    <source>
        <strain evidence="6">CGMCC 1.16067</strain>
    </source>
</reference>
<sequence length="62" mass="6366">MATLQPDAPFGGTLAAYGGVFVAGSIVWGMAFDGYRPDRVDVLGAIICLGGMAVLMYAPRSA</sequence>
<gene>
    <name evidence="6" type="ORF">GCM10011519_20450</name>
</gene>
<name>A0A917F4Q2_9ACTN</name>
<evidence type="ECO:0000256" key="4">
    <source>
        <dbReference type="ARBA" id="ARBA00023136"/>
    </source>
</evidence>
<dbReference type="PANTHER" id="PTHR36116">
    <property type="entry name" value="UPF0060 MEMBRANE PROTEIN YNFA"/>
    <property type="match status" value="1"/>
</dbReference>
<evidence type="ECO:0000256" key="3">
    <source>
        <dbReference type="ARBA" id="ARBA00022989"/>
    </source>
</evidence>
<proteinExistence type="predicted"/>
<dbReference type="Proteomes" id="UP000649179">
    <property type="component" value="Unassembled WGS sequence"/>
</dbReference>
<keyword evidence="3 5" id="KW-1133">Transmembrane helix</keyword>
<dbReference type="SUPFAM" id="SSF103481">
    <property type="entry name" value="Multidrug resistance efflux transporter EmrE"/>
    <property type="match status" value="1"/>
</dbReference>